<accession>A0AAV4V6S2</accession>
<protein>
    <submittedName>
        <fullName evidence="2">Uncharacterized protein</fullName>
    </submittedName>
</protein>
<keyword evidence="3" id="KW-1185">Reference proteome</keyword>
<dbReference type="Proteomes" id="UP001054945">
    <property type="component" value="Unassembled WGS sequence"/>
</dbReference>
<feature type="region of interest" description="Disordered" evidence="1">
    <location>
        <begin position="88"/>
        <end position="111"/>
    </location>
</feature>
<name>A0AAV4V6S2_CAEEX</name>
<evidence type="ECO:0000313" key="2">
    <source>
        <dbReference type="EMBL" id="GIY65660.1"/>
    </source>
</evidence>
<evidence type="ECO:0000256" key="1">
    <source>
        <dbReference type="SAM" id="MobiDB-lite"/>
    </source>
</evidence>
<sequence>MYSLTKTNINDRIDPVARLRCHQHIFNQAIRFSSLTAATFTLSWSRKLQTEEGSLSFIGNIWPNPKFSYRSSNQIFLSGVDGVGYHRDTFHTNNTSSPRDPDSEYNSVERS</sequence>
<evidence type="ECO:0000313" key="3">
    <source>
        <dbReference type="Proteomes" id="UP001054945"/>
    </source>
</evidence>
<gene>
    <name evidence="2" type="ORF">CEXT_740691</name>
</gene>
<reference evidence="2 3" key="1">
    <citation type="submission" date="2021-06" db="EMBL/GenBank/DDBJ databases">
        <title>Caerostris extrusa draft genome.</title>
        <authorList>
            <person name="Kono N."/>
            <person name="Arakawa K."/>
        </authorList>
    </citation>
    <scope>NUCLEOTIDE SEQUENCE [LARGE SCALE GENOMIC DNA]</scope>
</reference>
<dbReference type="AlphaFoldDB" id="A0AAV4V6S2"/>
<organism evidence="2 3">
    <name type="scientific">Caerostris extrusa</name>
    <name type="common">Bark spider</name>
    <name type="synonym">Caerostris bankana</name>
    <dbReference type="NCBI Taxonomy" id="172846"/>
    <lineage>
        <taxon>Eukaryota</taxon>
        <taxon>Metazoa</taxon>
        <taxon>Ecdysozoa</taxon>
        <taxon>Arthropoda</taxon>
        <taxon>Chelicerata</taxon>
        <taxon>Arachnida</taxon>
        <taxon>Araneae</taxon>
        <taxon>Araneomorphae</taxon>
        <taxon>Entelegynae</taxon>
        <taxon>Araneoidea</taxon>
        <taxon>Araneidae</taxon>
        <taxon>Caerostris</taxon>
    </lineage>
</organism>
<feature type="compositionally biased region" description="Basic and acidic residues" evidence="1">
    <location>
        <begin position="99"/>
        <end position="111"/>
    </location>
</feature>
<proteinExistence type="predicted"/>
<comment type="caution">
    <text evidence="2">The sequence shown here is derived from an EMBL/GenBank/DDBJ whole genome shotgun (WGS) entry which is preliminary data.</text>
</comment>
<dbReference type="EMBL" id="BPLR01014015">
    <property type="protein sequence ID" value="GIY65660.1"/>
    <property type="molecule type" value="Genomic_DNA"/>
</dbReference>